<accession>A0ABW4K5C6</accession>
<dbReference type="InterPro" id="IPR000914">
    <property type="entry name" value="SBP_5_dom"/>
</dbReference>
<feature type="chain" id="PRO_5046951652" evidence="5">
    <location>
        <begin position="23"/>
        <end position="524"/>
    </location>
</feature>
<dbReference type="SUPFAM" id="SSF53850">
    <property type="entry name" value="Periplasmic binding protein-like II"/>
    <property type="match status" value="1"/>
</dbReference>
<dbReference type="RefSeq" id="WP_378799448.1">
    <property type="nucleotide sequence ID" value="NZ_JBHUER010000007.1"/>
</dbReference>
<evidence type="ECO:0000256" key="3">
    <source>
        <dbReference type="ARBA" id="ARBA00022448"/>
    </source>
</evidence>
<dbReference type="EMBL" id="JBHUER010000007">
    <property type="protein sequence ID" value="MFD1703337.1"/>
    <property type="molecule type" value="Genomic_DNA"/>
</dbReference>
<dbReference type="PANTHER" id="PTHR30290:SF9">
    <property type="entry name" value="OLIGOPEPTIDE-BINDING PROTEIN APPA"/>
    <property type="match status" value="1"/>
</dbReference>
<keyword evidence="4 5" id="KW-0732">Signal</keyword>
<keyword evidence="8" id="KW-1185">Reference proteome</keyword>
<sequence>MTIGRGVAALMAALAFGLAALAATAPDADNRPKGVLVVGQTGEPRSLDPSTVTASNDFRIISSVFEGLTRFRKGSLAVEPALAERWEISDGGLTYTFHLRPGARFHDGEPVDAAAVAYTFGRMLDPEHPQAEAGPFPLAFFFAAVKAVEAVAPLTVRFRLERPYAPLLSNLAYPAGFIVSPAAARAAGRGFGRAPVGSGPFRFVRWESGRQVELARNDAYWAGPPKLDGVVFRPIADGDARAAEMLAGGLDLMLELPPDAAPRLSDPERFRIHGVAGPHLWYLALNARRGPLADVRVRRAVNYAIDKRAITDSLLRGTADAPAGVIPAAFGPASDPELKPYPHDPDHARALLKQAGAEAARLRLLAAEGGSGMLEPIAMAVAIQADLARVGLRVEIETFEWNAYLARVNAGLGDADMAEMAWMTNDPDTLPYLALRGDAGPEKGGFNAGGYANEELDRLLEQARAEIDADRRAALYRTIDRLVHDDAPFAFVASWRQNAVAAARVRGFELEPSFLLDLRGVDKR</sequence>
<dbReference type="PANTHER" id="PTHR30290">
    <property type="entry name" value="PERIPLASMIC BINDING COMPONENT OF ABC TRANSPORTER"/>
    <property type="match status" value="1"/>
</dbReference>
<dbReference type="CDD" id="cd08493">
    <property type="entry name" value="PBP2_DppA_like"/>
    <property type="match status" value="1"/>
</dbReference>
<reference evidence="8" key="1">
    <citation type="journal article" date="2019" name="Int. J. Syst. Evol. Microbiol.">
        <title>The Global Catalogue of Microorganisms (GCM) 10K type strain sequencing project: providing services to taxonomists for standard genome sequencing and annotation.</title>
        <authorList>
            <consortium name="The Broad Institute Genomics Platform"/>
            <consortium name="The Broad Institute Genome Sequencing Center for Infectious Disease"/>
            <person name="Wu L."/>
            <person name="Ma J."/>
        </authorList>
    </citation>
    <scope>NUCLEOTIDE SEQUENCE [LARGE SCALE GENOMIC DNA]</scope>
    <source>
        <strain evidence="8">KCTC 23707</strain>
    </source>
</reference>
<evidence type="ECO:0000259" key="6">
    <source>
        <dbReference type="Pfam" id="PF00496"/>
    </source>
</evidence>
<dbReference type="Gene3D" id="3.10.105.10">
    <property type="entry name" value="Dipeptide-binding Protein, Domain 3"/>
    <property type="match status" value="1"/>
</dbReference>
<feature type="domain" description="Solute-binding protein family 5" evidence="6">
    <location>
        <begin position="78"/>
        <end position="435"/>
    </location>
</feature>
<dbReference type="InterPro" id="IPR039424">
    <property type="entry name" value="SBP_5"/>
</dbReference>
<dbReference type="InterPro" id="IPR030678">
    <property type="entry name" value="Peptide/Ni-bd"/>
</dbReference>
<organism evidence="7 8">
    <name type="scientific">Methylopila henanensis</name>
    <dbReference type="NCBI Taxonomy" id="873516"/>
    <lineage>
        <taxon>Bacteria</taxon>
        <taxon>Pseudomonadati</taxon>
        <taxon>Pseudomonadota</taxon>
        <taxon>Alphaproteobacteria</taxon>
        <taxon>Hyphomicrobiales</taxon>
        <taxon>Methylopilaceae</taxon>
        <taxon>Methylopila</taxon>
    </lineage>
</organism>
<dbReference type="Pfam" id="PF00496">
    <property type="entry name" value="SBP_bac_5"/>
    <property type="match status" value="1"/>
</dbReference>
<comment type="similarity">
    <text evidence="2">Belongs to the bacterial solute-binding protein 5 family.</text>
</comment>
<comment type="subcellular location">
    <subcellularLocation>
        <location evidence="1">Periplasm</location>
    </subcellularLocation>
</comment>
<evidence type="ECO:0000256" key="5">
    <source>
        <dbReference type="SAM" id="SignalP"/>
    </source>
</evidence>
<evidence type="ECO:0000256" key="2">
    <source>
        <dbReference type="ARBA" id="ARBA00005695"/>
    </source>
</evidence>
<evidence type="ECO:0000313" key="8">
    <source>
        <dbReference type="Proteomes" id="UP001597308"/>
    </source>
</evidence>
<proteinExistence type="inferred from homology"/>
<feature type="signal peptide" evidence="5">
    <location>
        <begin position="1"/>
        <end position="22"/>
    </location>
</feature>
<evidence type="ECO:0000256" key="4">
    <source>
        <dbReference type="ARBA" id="ARBA00022729"/>
    </source>
</evidence>
<comment type="caution">
    <text evidence="7">The sequence shown here is derived from an EMBL/GenBank/DDBJ whole genome shotgun (WGS) entry which is preliminary data.</text>
</comment>
<gene>
    <name evidence="7" type="ORF">ACFSCV_10010</name>
</gene>
<dbReference type="Gene3D" id="3.90.76.10">
    <property type="entry name" value="Dipeptide-binding Protein, Domain 1"/>
    <property type="match status" value="1"/>
</dbReference>
<protein>
    <submittedName>
        <fullName evidence="7">ABC transporter substrate-binding protein</fullName>
    </submittedName>
</protein>
<evidence type="ECO:0000256" key="1">
    <source>
        <dbReference type="ARBA" id="ARBA00004418"/>
    </source>
</evidence>
<dbReference type="PIRSF" id="PIRSF002741">
    <property type="entry name" value="MppA"/>
    <property type="match status" value="1"/>
</dbReference>
<dbReference type="Proteomes" id="UP001597308">
    <property type="component" value="Unassembled WGS sequence"/>
</dbReference>
<name>A0ABW4K5C6_9HYPH</name>
<dbReference type="Gene3D" id="3.40.190.10">
    <property type="entry name" value="Periplasmic binding protein-like II"/>
    <property type="match status" value="1"/>
</dbReference>
<evidence type="ECO:0000313" key="7">
    <source>
        <dbReference type="EMBL" id="MFD1703337.1"/>
    </source>
</evidence>
<keyword evidence="3" id="KW-0813">Transport</keyword>